<feature type="domain" description="Cyclic nucleotide-binding" evidence="1">
    <location>
        <begin position="14"/>
        <end position="134"/>
    </location>
</feature>
<protein>
    <submittedName>
        <fullName evidence="2">Crp/Fnr family transcriptional regulator</fullName>
    </submittedName>
</protein>
<dbReference type="InterPro" id="IPR018490">
    <property type="entry name" value="cNMP-bd_dom_sf"/>
</dbReference>
<evidence type="ECO:0000259" key="1">
    <source>
        <dbReference type="PROSITE" id="PS50042"/>
    </source>
</evidence>
<sequence>MKPIVREYLDTLSGLSPLSPQTRELLLNCISTRTISKGELLLEHGEVCKHIYYVDKGLMRIFYYKDKRDITEWFAGDKQFLFSVRSYFEETPSKLIIEALEDSEVILLSKEKQEVLIKTNLEVANLMIKAFSYSLILSQKRMESIQFESAKERYVSLMEQQPEIIHKAPLQYIASFLGITQETLSRIRSKI</sequence>
<dbReference type="InterPro" id="IPR014710">
    <property type="entry name" value="RmlC-like_jellyroll"/>
</dbReference>
<name>A0A9X1UZE3_9FLAO</name>
<dbReference type="Pfam" id="PF00027">
    <property type="entry name" value="cNMP_binding"/>
    <property type="match status" value="1"/>
</dbReference>
<dbReference type="Proteomes" id="UP001139344">
    <property type="component" value="Unassembled WGS sequence"/>
</dbReference>
<evidence type="ECO:0000313" key="2">
    <source>
        <dbReference type="EMBL" id="MCG9972379.1"/>
    </source>
</evidence>
<gene>
    <name evidence="2" type="ORF">LU635_12085</name>
</gene>
<reference evidence="2" key="1">
    <citation type="submission" date="2021-12" db="EMBL/GenBank/DDBJ databases">
        <title>Description of Gramella crocea sp. nov., a new bacterium isolated from activated sludge.</title>
        <authorList>
            <person name="Zhang X."/>
        </authorList>
    </citation>
    <scope>NUCLEOTIDE SEQUENCE</scope>
    <source>
        <strain evidence="2">YB25</strain>
    </source>
</reference>
<organism evidence="2 3">
    <name type="scientific">Christiangramia crocea</name>
    <dbReference type="NCBI Taxonomy" id="2904124"/>
    <lineage>
        <taxon>Bacteria</taxon>
        <taxon>Pseudomonadati</taxon>
        <taxon>Bacteroidota</taxon>
        <taxon>Flavobacteriia</taxon>
        <taxon>Flavobacteriales</taxon>
        <taxon>Flavobacteriaceae</taxon>
        <taxon>Christiangramia</taxon>
    </lineage>
</organism>
<dbReference type="InterPro" id="IPR000595">
    <property type="entry name" value="cNMP-bd_dom"/>
</dbReference>
<dbReference type="PROSITE" id="PS50042">
    <property type="entry name" value="CNMP_BINDING_3"/>
    <property type="match status" value="1"/>
</dbReference>
<proteinExistence type="predicted"/>
<dbReference type="CDD" id="cd00038">
    <property type="entry name" value="CAP_ED"/>
    <property type="match status" value="1"/>
</dbReference>
<dbReference type="AlphaFoldDB" id="A0A9X1UZE3"/>
<keyword evidence="3" id="KW-1185">Reference proteome</keyword>
<accession>A0A9X1UZE3</accession>
<dbReference type="EMBL" id="JAJSON010000025">
    <property type="protein sequence ID" value="MCG9972379.1"/>
    <property type="molecule type" value="Genomic_DNA"/>
</dbReference>
<dbReference type="SUPFAM" id="SSF51206">
    <property type="entry name" value="cAMP-binding domain-like"/>
    <property type="match status" value="1"/>
</dbReference>
<dbReference type="Gene3D" id="2.60.120.10">
    <property type="entry name" value="Jelly Rolls"/>
    <property type="match status" value="1"/>
</dbReference>
<comment type="caution">
    <text evidence="2">The sequence shown here is derived from an EMBL/GenBank/DDBJ whole genome shotgun (WGS) entry which is preliminary data.</text>
</comment>
<dbReference type="RefSeq" id="WP_240099583.1">
    <property type="nucleotide sequence ID" value="NZ_JAJSON010000025.1"/>
</dbReference>
<evidence type="ECO:0000313" key="3">
    <source>
        <dbReference type="Proteomes" id="UP001139344"/>
    </source>
</evidence>